<dbReference type="AlphaFoldDB" id="A0A4R6MAE2"/>
<evidence type="ECO:0000313" key="2">
    <source>
        <dbReference type="Proteomes" id="UP000294656"/>
    </source>
</evidence>
<accession>A0A4R6MAE2</accession>
<dbReference type="Pfam" id="PF06996">
    <property type="entry name" value="T6SS_TssG"/>
    <property type="match status" value="1"/>
</dbReference>
<comment type="caution">
    <text evidence="1">The sequence shown here is derived from an EMBL/GenBank/DDBJ whole genome shotgun (WGS) entry which is preliminary data.</text>
</comment>
<name>A0A4R6MAE2_9GAMM</name>
<dbReference type="EMBL" id="SNXC01000011">
    <property type="protein sequence ID" value="TDO98035.1"/>
    <property type="molecule type" value="Genomic_DNA"/>
</dbReference>
<organism evidence="1 2">
    <name type="scientific">Marinomonas balearica</name>
    <dbReference type="NCBI Taxonomy" id="491947"/>
    <lineage>
        <taxon>Bacteria</taxon>
        <taxon>Pseudomonadati</taxon>
        <taxon>Pseudomonadota</taxon>
        <taxon>Gammaproteobacteria</taxon>
        <taxon>Oceanospirillales</taxon>
        <taxon>Oceanospirillaceae</taxon>
        <taxon>Marinomonas</taxon>
    </lineage>
</organism>
<dbReference type="RefSeq" id="WP_133503443.1">
    <property type="nucleotide sequence ID" value="NZ_SNXC01000011.1"/>
</dbReference>
<reference evidence="1 2" key="1">
    <citation type="submission" date="2019-03" db="EMBL/GenBank/DDBJ databases">
        <title>Genomic Encyclopedia of Type Strains, Phase III (KMG-III): the genomes of soil and plant-associated and newly described type strains.</title>
        <authorList>
            <person name="Whitman W."/>
        </authorList>
    </citation>
    <scope>NUCLEOTIDE SEQUENCE [LARGE SCALE GENOMIC DNA]</scope>
    <source>
        <strain evidence="1 2">CECT 7378</strain>
    </source>
</reference>
<evidence type="ECO:0000313" key="1">
    <source>
        <dbReference type="EMBL" id="TDO98035.1"/>
    </source>
</evidence>
<sequence length="329" mass="37039">MSVTTRLLEHPHKFNFAQAVRILTTLTDSKGMTLRLQSDPMPHGAPTDITSIEQNGKDLNIKLGLEALSGCKGVIPDYLYAELLNSLHQDDEALQRFLDVFNQRYFELLAFVESSASLLLREEREVAMGRALNRLTQQSALTHLFSLPRQKQEGKDPSLIRYGLALANKSRSLSGLKRLLCDYFSLDIRPQAIASKLYRINPAFQTRIGAQLGQNNKLGHGVLLGKNGAQAYKTLEVCITPRSRKEYLGLLNNRHFSKSLQTLALSYLRESVTTKIYLYVKREYIDAPVLSSGVFSSGHHSFRLGETNCLAPERRVAEYRKILLQSENG</sequence>
<gene>
    <name evidence="1" type="ORF">DFP79_1667</name>
</gene>
<protein>
    <submittedName>
        <fullName evidence="1">Type VI secretion system protein ImpH</fullName>
    </submittedName>
</protein>
<proteinExistence type="predicted"/>
<dbReference type="InterPro" id="IPR010732">
    <property type="entry name" value="T6SS_TssG-like"/>
</dbReference>
<dbReference type="PANTHER" id="PTHR35564:SF4">
    <property type="entry name" value="CYTOPLASMIC PROTEIN"/>
    <property type="match status" value="1"/>
</dbReference>
<dbReference type="Proteomes" id="UP000294656">
    <property type="component" value="Unassembled WGS sequence"/>
</dbReference>
<keyword evidence="2" id="KW-1185">Reference proteome</keyword>
<dbReference type="OrthoDB" id="5863238at2"/>
<dbReference type="PANTHER" id="PTHR35564">
    <property type="match status" value="1"/>
</dbReference>